<feature type="signal peptide" evidence="1">
    <location>
        <begin position="1"/>
        <end position="23"/>
    </location>
</feature>
<comment type="caution">
    <text evidence="2">The sequence shown here is derived from an EMBL/GenBank/DDBJ whole genome shotgun (WGS) entry which is preliminary data.</text>
</comment>
<organism evidence="2 3">
    <name type="scientific">Neotamlana laminarinivorans</name>
    <dbReference type="NCBI Taxonomy" id="2883124"/>
    <lineage>
        <taxon>Bacteria</taxon>
        <taxon>Pseudomonadati</taxon>
        <taxon>Bacteroidota</taxon>
        <taxon>Flavobacteriia</taxon>
        <taxon>Flavobacteriales</taxon>
        <taxon>Flavobacteriaceae</taxon>
        <taxon>Neotamlana</taxon>
    </lineage>
</organism>
<dbReference type="RefSeq" id="WP_226543662.1">
    <property type="nucleotide sequence ID" value="NZ_JAJAPW010000004.1"/>
</dbReference>
<reference evidence="2" key="1">
    <citation type="submission" date="2021-10" db="EMBL/GenBank/DDBJ databases">
        <title>Tamlana sargassums sp. nov., and Tamlana laminarinivorans sp. nov., two new bacteria isolated from the brown alga.</title>
        <authorList>
            <person name="Li J."/>
        </authorList>
    </citation>
    <scope>NUCLEOTIDE SEQUENCE</scope>
    <source>
        <strain evidence="2">PT2-4</strain>
    </source>
</reference>
<proteinExistence type="predicted"/>
<dbReference type="PROSITE" id="PS51257">
    <property type="entry name" value="PROKAR_LIPOPROTEIN"/>
    <property type="match status" value="1"/>
</dbReference>
<accession>A0A9X1I0G8</accession>
<dbReference type="EMBL" id="JAJAPW010000004">
    <property type="protein sequence ID" value="MCB4799150.1"/>
    <property type="molecule type" value="Genomic_DNA"/>
</dbReference>
<keyword evidence="1" id="KW-0732">Signal</keyword>
<name>A0A9X1I0G8_9FLAO</name>
<sequence length="245" mass="27851">MKILKTLCLLVLLAYSCISDDEASEYVTDLTSYIEGKIYETGAVIACAGNESETSNAAAVYFYPEGDAENFILFETASNNVDPNNFENYTRLQAEDFPVFNGYLRKFENNITEERWFIVSFEMDGEIKLSNPILIKNQSQPTIFSSDITINQDTSQMPLFTWEVNSEADNAIFFEVVSNTNSDLISGTYTFETQFQYYNTSNVVLNITNGTPPDLTLGETYNITIMDVSEDNWINEFFINQFIVQ</sequence>
<protein>
    <submittedName>
        <fullName evidence="2">Uncharacterized protein</fullName>
    </submittedName>
</protein>
<keyword evidence="3" id="KW-1185">Reference proteome</keyword>
<dbReference type="Proteomes" id="UP001139199">
    <property type="component" value="Unassembled WGS sequence"/>
</dbReference>
<evidence type="ECO:0000313" key="2">
    <source>
        <dbReference type="EMBL" id="MCB4799150.1"/>
    </source>
</evidence>
<gene>
    <name evidence="2" type="ORF">LG649_09850</name>
</gene>
<feature type="chain" id="PRO_5040873404" evidence="1">
    <location>
        <begin position="24"/>
        <end position="245"/>
    </location>
</feature>
<dbReference type="AlphaFoldDB" id="A0A9X1I0G8"/>
<evidence type="ECO:0000313" key="3">
    <source>
        <dbReference type="Proteomes" id="UP001139199"/>
    </source>
</evidence>
<evidence type="ECO:0000256" key="1">
    <source>
        <dbReference type="SAM" id="SignalP"/>
    </source>
</evidence>